<dbReference type="EMBL" id="JAPDRQ010000380">
    <property type="protein sequence ID" value="KAJ9650132.1"/>
    <property type="molecule type" value="Genomic_DNA"/>
</dbReference>
<gene>
    <name evidence="1" type="ORF">H2198_010548</name>
</gene>
<name>A0ACC2ZR89_9EURO</name>
<comment type="caution">
    <text evidence="1">The sequence shown here is derived from an EMBL/GenBank/DDBJ whole genome shotgun (WGS) entry which is preliminary data.</text>
</comment>
<keyword evidence="2" id="KW-1185">Reference proteome</keyword>
<organism evidence="1 2">
    <name type="scientific">Neophaeococcomyces mojaviensis</name>
    <dbReference type="NCBI Taxonomy" id="3383035"/>
    <lineage>
        <taxon>Eukaryota</taxon>
        <taxon>Fungi</taxon>
        <taxon>Dikarya</taxon>
        <taxon>Ascomycota</taxon>
        <taxon>Pezizomycotina</taxon>
        <taxon>Eurotiomycetes</taxon>
        <taxon>Chaetothyriomycetidae</taxon>
        <taxon>Chaetothyriales</taxon>
        <taxon>Chaetothyriales incertae sedis</taxon>
        <taxon>Neophaeococcomyces</taxon>
    </lineage>
</organism>
<reference evidence="1" key="1">
    <citation type="submission" date="2022-10" db="EMBL/GenBank/DDBJ databases">
        <title>Culturing micro-colonial fungi from biological soil crusts in the Mojave desert and describing Neophaeococcomyces mojavensis, and introducing the new genera and species Taxawa tesnikishii.</title>
        <authorList>
            <person name="Kurbessoian T."/>
            <person name="Stajich J.E."/>
        </authorList>
    </citation>
    <scope>NUCLEOTIDE SEQUENCE</scope>
    <source>
        <strain evidence="1">JES_112</strain>
    </source>
</reference>
<evidence type="ECO:0000313" key="1">
    <source>
        <dbReference type="EMBL" id="KAJ9650132.1"/>
    </source>
</evidence>
<dbReference type="Proteomes" id="UP001172386">
    <property type="component" value="Unassembled WGS sequence"/>
</dbReference>
<protein>
    <submittedName>
        <fullName evidence="1">Uncharacterized protein</fullName>
    </submittedName>
</protein>
<accession>A0ACC2ZR89</accession>
<sequence length="260" mass="28992">MVSNPVNGSSINTELLYRTQAITITQAGTIPSDLARSSLFYRGPHHSSTEIREWIHDDNSWQHKILDINAVNTAATSIPSPKWITFDPFSTRSYRLASIRTEQSHRADITITDTTLPANDATETPSNSTCSLSPASEPTSATLASTTSISSSTSEISPKHPLPHPTSCMHQHHTTHPLSRPINPQPSAIELYNVPSIQELVDDKAIDIYNRRATIHNILVRLYGEAFHDPRSVMLPTLEEVFAELRYEGWNLEGEVWGWD</sequence>
<evidence type="ECO:0000313" key="2">
    <source>
        <dbReference type="Proteomes" id="UP001172386"/>
    </source>
</evidence>
<proteinExistence type="predicted"/>